<gene>
    <name evidence="1" type="ORF">CLUMA_CG015571</name>
</gene>
<dbReference type="EMBL" id="CVRI01000057">
    <property type="protein sequence ID" value="CRL02370.1"/>
    <property type="molecule type" value="Genomic_DNA"/>
</dbReference>
<name>A0A1J1IRL9_9DIPT</name>
<dbReference type="Proteomes" id="UP000183832">
    <property type="component" value="Unassembled WGS sequence"/>
</dbReference>
<keyword evidence="2" id="KW-1185">Reference proteome</keyword>
<proteinExistence type="predicted"/>
<reference evidence="1 2" key="1">
    <citation type="submission" date="2015-04" db="EMBL/GenBank/DDBJ databases">
        <authorList>
            <person name="Syromyatnikov M.Y."/>
            <person name="Popov V.N."/>
        </authorList>
    </citation>
    <scope>NUCLEOTIDE SEQUENCE [LARGE SCALE GENOMIC DNA]</scope>
</reference>
<dbReference type="AlphaFoldDB" id="A0A1J1IRL9"/>
<organism evidence="1 2">
    <name type="scientific">Clunio marinus</name>
    <dbReference type="NCBI Taxonomy" id="568069"/>
    <lineage>
        <taxon>Eukaryota</taxon>
        <taxon>Metazoa</taxon>
        <taxon>Ecdysozoa</taxon>
        <taxon>Arthropoda</taxon>
        <taxon>Hexapoda</taxon>
        <taxon>Insecta</taxon>
        <taxon>Pterygota</taxon>
        <taxon>Neoptera</taxon>
        <taxon>Endopterygota</taxon>
        <taxon>Diptera</taxon>
        <taxon>Nematocera</taxon>
        <taxon>Chironomoidea</taxon>
        <taxon>Chironomidae</taxon>
        <taxon>Clunio</taxon>
    </lineage>
</organism>
<protein>
    <submittedName>
        <fullName evidence="1">CLUMA_CG015571, isoform A</fullName>
    </submittedName>
</protein>
<evidence type="ECO:0000313" key="1">
    <source>
        <dbReference type="EMBL" id="CRL02370.1"/>
    </source>
</evidence>
<accession>A0A1J1IRL9</accession>
<sequence>MSTHQNMLASDYLIAVFAKRGINGTFLTTTLQKCNRVDLLSSHTMEVFSSKLGKRLFENKN</sequence>
<evidence type="ECO:0000313" key="2">
    <source>
        <dbReference type="Proteomes" id="UP000183832"/>
    </source>
</evidence>